<name>A0ABU3SX41_9ALTE</name>
<keyword evidence="1" id="KW-0997">Cell inner membrane</keyword>
<dbReference type="EMBL" id="JAWDIO010000002">
    <property type="protein sequence ID" value="MDU0354583.1"/>
    <property type="molecule type" value="Genomic_DNA"/>
</dbReference>
<proteinExistence type="predicted"/>
<evidence type="ECO:0000313" key="4">
    <source>
        <dbReference type="Proteomes" id="UP001247805"/>
    </source>
</evidence>
<keyword evidence="2" id="KW-0812">Transmembrane</keyword>
<dbReference type="Pfam" id="PF04304">
    <property type="entry name" value="DUF454"/>
    <property type="match status" value="1"/>
</dbReference>
<sequence length="118" mass="13423">MKKALYATCGWCFVLLAIIGVVLPLLPTTPFLILASACFAKSSVRFHQMLLNNRWFGADIKRWEKTRSMSRQTKKRATLVIVVTFSISIGLLHPRFALQLMLVGIALVLLGFMWRIKE</sequence>
<gene>
    <name evidence="3" type="ORF">RS130_12210</name>
</gene>
<accession>A0ABU3SX41</accession>
<feature type="transmembrane region" description="Helical" evidence="2">
    <location>
        <begin position="76"/>
        <end position="92"/>
    </location>
</feature>
<keyword evidence="2" id="KW-1133">Transmembrane helix</keyword>
<protein>
    <recommendedName>
        <fullName evidence="1">Inner membrane protein</fullName>
    </recommendedName>
</protein>
<dbReference type="RefSeq" id="WP_316026172.1">
    <property type="nucleotide sequence ID" value="NZ_JAWDIO010000002.1"/>
</dbReference>
<organism evidence="3 4">
    <name type="scientific">Paraglaciecola aquimarina</name>
    <dbReference type="NCBI Taxonomy" id="1235557"/>
    <lineage>
        <taxon>Bacteria</taxon>
        <taxon>Pseudomonadati</taxon>
        <taxon>Pseudomonadota</taxon>
        <taxon>Gammaproteobacteria</taxon>
        <taxon>Alteromonadales</taxon>
        <taxon>Alteromonadaceae</taxon>
        <taxon>Paraglaciecola</taxon>
    </lineage>
</organism>
<feature type="transmembrane region" description="Helical" evidence="2">
    <location>
        <begin position="98"/>
        <end position="116"/>
    </location>
</feature>
<dbReference type="PANTHER" id="PTHR35813">
    <property type="entry name" value="INNER MEMBRANE PROTEIN YBAN"/>
    <property type="match status" value="1"/>
</dbReference>
<evidence type="ECO:0000313" key="3">
    <source>
        <dbReference type="EMBL" id="MDU0354583.1"/>
    </source>
</evidence>
<dbReference type="PANTHER" id="PTHR35813:SF1">
    <property type="entry name" value="INNER MEMBRANE PROTEIN YBAN"/>
    <property type="match status" value="1"/>
</dbReference>
<keyword evidence="1 2" id="KW-0472">Membrane</keyword>
<dbReference type="Proteomes" id="UP001247805">
    <property type="component" value="Unassembled WGS sequence"/>
</dbReference>
<dbReference type="InterPro" id="IPR007401">
    <property type="entry name" value="DUF454"/>
</dbReference>
<feature type="transmembrane region" description="Helical" evidence="2">
    <location>
        <begin position="5"/>
        <end position="26"/>
    </location>
</feature>
<dbReference type="PIRSF" id="PIRSF016789">
    <property type="entry name" value="DUF454"/>
    <property type="match status" value="1"/>
</dbReference>
<keyword evidence="1" id="KW-1003">Cell membrane</keyword>
<keyword evidence="4" id="KW-1185">Reference proteome</keyword>
<comment type="subcellular location">
    <subcellularLocation>
        <location evidence="1">Cell inner membrane</location>
        <topology evidence="1">Multi-pass membrane protein</topology>
    </subcellularLocation>
</comment>
<evidence type="ECO:0000256" key="2">
    <source>
        <dbReference type="SAM" id="Phobius"/>
    </source>
</evidence>
<reference evidence="3 4" key="1">
    <citation type="submission" date="2023-10" db="EMBL/GenBank/DDBJ databases">
        <title>Glaciecola aquimarina strain GGW-M5 nov., isolated from a coastal seawater.</title>
        <authorList>
            <person name="Bayburt H."/>
            <person name="Kim J.M."/>
            <person name="Choi B.J."/>
            <person name="Jeon C.O."/>
        </authorList>
    </citation>
    <scope>NUCLEOTIDE SEQUENCE [LARGE SCALE GENOMIC DNA]</scope>
    <source>
        <strain evidence="3 4">KCTC 32108</strain>
    </source>
</reference>
<comment type="caution">
    <text evidence="3">The sequence shown here is derived from an EMBL/GenBank/DDBJ whole genome shotgun (WGS) entry which is preliminary data.</text>
</comment>
<evidence type="ECO:0000256" key="1">
    <source>
        <dbReference type="PIRNR" id="PIRNR016789"/>
    </source>
</evidence>